<accession>A0A563W1H3</accession>
<sequence>MNLGLAINYEIDITLMDDMFSCDDSYWTPKTLDWYIWAGGNGYTEVAGSPLGKIVRQSLIFG</sequence>
<evidence type="ECO:0000313" key="2">
    <source>
        <dbReference type="Proteomes" id="UP000320055"/>
    </source>
</evidence>
<gene>
    <name evidence="1" type="ORF">H1P_6150001</name>
</gene>
<protein>
    <submittedName>
        <fullName evidence="1">Uncharacterized protein</fullName>
    </submittedName>
</protein>
<keyword evidence="2" id="KW-1185">Reference proteome</keyword>
<proteinExistence type="predicted"/>
<evidence type="ECO:0000313" key="1">
    <source>
        <dbReference type="EMBL" id="VEP17485.1"/>
    </source>
</evidence>
<reference evidence="1 2" key="1">
    <citation type="submission" date="2019-01" db="EMBL/GenBank/DDBJ databases">
        <authorList>
            <person name="Brito A."/>
        </authorList>
    </citation>
    <scope>NUCLEOTIDE SEQUENCE [LARGE SCALE GENOMIC DNA]</scope>
    <source>
        <strain evidence="1">1</strain>
    </source>
</reference>
<organism evidence="1 2">
    <name type="scientific">Hyella patelloides LEGE 07179</name>
    <dbReference type="NCBI Taxonomy" id="945734"/>
    <lineage>
        <taxon>Bacteria</taxon>
        <taxon>Bacillati</taxon>
        <taxon>Cyanobacteriota</taxon>
        <taxon>Cyanophyceae</taxon>
        <taxon>Pleurocapsales</taxon>
        <taxon>Hyellaceae</taxon>
        <taxon>Hyella</taxon>
    </lineage>
</organism>
<dbReference type="AlphaFoldDB" id="A0A563W1H3"/>
<dbReference type="Proteomes" id="UP000320055">
    <property type="component" value="Unassembled WGS sequence"/>
</dbReference>
<dbReference type="EMBL" id="CAACVJ010000574">
    <property type="protein sequence ID" value="VEP17485.1"/>
    <property type="molecule type" value="Genomic_DNA"/>
</dbReference>
<name>A0A563W1H3_9CYAN</name>